<dbReference type="PANTHER" id="PTHR47894">
    <property type="entry name" value="HTH-TYPE TRANSCRIPTIONAL REGULATOR GADX"/>
    <property type="match status" value="1"/>
</dbReference>
<dbReference type="SMART" id="SM00342">
    <property type="entry name" value="HTH_ARAC"/>
    <property type="match status" value="1"/>
</dbReference>
<comment type="caution">
    <text evidence="5">The sequence shown here is derived from an EMBL/GenBank/DDBJ whole genome shotgun (WGS) entry which is preliminary data.</text>
</comment>
<dbReference type="InterPro" id="IPR032687">
    <property type="entry name" value="AraC-type_N"/>
</dbReference>
<evidence type="ECO:0000259" key="4">
    <source>
        <dbReference type="PROSITE" id="PS01124"/>
    </source>
</evidence>
<evidence type="ECO:0000313" key="5">
    <source>
        <dbReference type="EMBL" id="MEE4023541.1"/>
    </source>
</evidence>
<accession>A0ABU7MT84</accession>
<organism evidence="5 6">
    <name type="scientific">Gordonia prachuapensis</name>
    <dbReference type="NCBI Taxonomy" id="3115651"/>
    <lineage>
        <taxon>Bacteria</taxon>
        <taxon>Bacillati</taxon>
        <taxon>Actinomycetota</taxon>
        <taxon>Actinomycetes</taxon>
        <taxon>Mycobacteriales</taxon>
        <taxon>Gordoniaceae</taxon>
        <taxon>Gordonia</taxon>
    </lineage>
</organism>
<proteinExistence type="predicted"/>
<dbReference type="PANTHER" id="PTHR47894:SF4">
    <property type="entry name" value="HTH-TYPE TRANSCRIPTIONAL REGULATOR GADX"/>
    <property type="match status" value="1"/>
</dbReference>
<name>A0ABU7MT84_9ACTN</name>
<evidence type="ECO:0000256" key="3">
    <source>
        <dbReference type="ARBA" id="ARBA00023163"/>
    </source>
</evidence>
<dbReference type="SUPFAM" id="SSF46689">
    <property type="entry name" value="Homeodomain-like"/>
    <property type="match status" value="1"/>
</dbReference>
<evidence type="ECO:0000256" key="1">
    <source>
        <dbReference type="ARBA" id="ARBA00023015"/>
    </source>
</evidence>
<dbReference type="InterPro" id="IPR009057">
    <property type="entry name" value="Homeodomain-like_sf"/>
</dbReference>
<keyword evidence="2" id="KW-0238">DNA-binding</keyword>
<gene>
    <name evidence="5" type="ORF">V1Y59_10660</name>
</gene>
<keyword evidence="6" id="KW-1185">Reference proteome</keyword>
<dbReference type="Gene3D" id="1.10.10.60">
    <property type="entry name" value="Homeodomain-like"/>
    <property type="match status" value="1"/>
</dbReference>
<dbReference type="EMBL" id="JAZDUE010000007">
    <property type="protein sequence ID" value="MEE4023541.1"/>
    <property type="molecule type" value="Genomic_DNA"/>
</dbReference>
<sequence length="346" mass="38231">MSVVRGTSLTGFSDEVSTLGAEPSPILRRAGIRPGSIGDFDTFFTYVALIDALESAAAVTGAHDFGRRLARRQGIEILGPVGVAARTTSTVAEALSAFETYLSAYSPAITVQVQELPDTEIAFLEFRLLIADPPPHRQVIELSLGVTLRVLRFLLGTTYSPLTVHVPHEPLGDRTDYLHEFSCTPRFSEPRAGFTLQASDLARPLAADETAHRAIVTYLDGVIDRHDRQLSGSVRDLVRQLLPTGAATLPVTARQFRLHPKTLQRRLAAEGTTFAAVVDDVRRELAERWLRETDMTLSHLAHELGYAEQSVLTRSCRRWFGVSPARFRHEARATRPLTINHTSMRS</sequence>
<dbReference type="Pfam" id="PF12833">
    <property type="entry name" value="HTH_18"/>
    <property type="match status" value="1"/>
</dbReference>
<feature type="domain" description="HTH araC/xylS-type" evidence="4">
    <location>
        <begin position="232"/>
        <end position="330"/>
    </location>
</feature>
<evidence type="ECO:0000256" key="2">
    <source>
        <dbReference type="ARBA" id="ARBA00023125"/>
    </source>
</evidence>
<protein>
    <submittedName>
        <fullName evidence="5">AraC family transcriptional regulator</fullName>
    </submittedName>
</protein>
<keyword evidence="1" id="KW-0805">Transcription regulation</keyword>
<dbReference type="PROSITE" id="PS01124">
    <property type="entry name" value="HTH_ARAC_FAMILY_2"/>
    <property type="match status" value="1"/>
</dbReference>
<reference evidence="5 6" key="1">
    <citation type="submission" date="2024-01" db="EMBL/GenBank/DDBJ databases">
        <title>Draft genome sequence of Gordonia sp. PKS22-38.</title>
        <authorList>
            <person name="Suphannarot A."/>
            <person name="Mingma R."/>
        </authorList>
    </citation>
    <scope>NUCLEOTIDE SEQUENCE [LARGE SCALE GENOMIC DNA]</scope>
    <source>
        <strain evidence="5 6">PKS22-38</strain>
    </source>
</reference>
<dbReference type="Pfam" id="PF12625">
    <property type="entry name" value="Arabinose_bd"/>
    <property type="match status" value="1"/>
</dbReference>
<dbReference type="RefSeq" id="WP_330504924.1">
    <property type="nucleotide sequence ID" value="NZ_JAZDUE010000007.1"/>
</dbReference>
<keyword evidence="3" id="KW-0804">Transcription</keyword>
<evidence type="ECO:0000313" key="6">
    <source>
        <dbReference type="Proteomes" id="UP001335729"/>
    </source>
</evidence>
<dbReference type="Proteomes" id="UP001335729">
    <property type="component" value="Unassembled WGS sequence"/>
</dbReference>
<dbReference type="InterPro" id="IPR018060">
    <property type="entry name" value="HTH_AraC"/>
</dbReference>